<evidence type="ECO:0000259" key="1">
    <source>
        <dbReference type="PROSITE" id="PS50053"/>
    </source>
</evidence>
<sequence length="479" mass="53890">MSSPWIPKIQMKTKAIKIDDLEIFFSRLLRLKATEGYGDSLLPQQNLIDTFPLFEVKDYSANLPVDMVTKGGLFFPMHQREAMMINFWSKKPYVVKVYAGGVNVISGEPFDENIGTLLRRQVKMSRGESVQDYILTQDQIWLDGVVSEPGKIRQFVARTVDSDSMLETQITNPGCVGGLRFEITPMMIHRKIVRVIGADGIATSVELELTETIQHLRHQLYSDPRVDFLPCDNLKIDEQPLTGCKYIGEALKDMKIEEIVIINVERDSQLQAFSSGTIHVKYLTGKTITLNVAGTDTIEDVKKKIQDKEGLPLDPQRLIFQGKILEDHYTLTEYNIHQDAQIHLLLSLGGTGRTRIDQGYDKASVPGGGITQVIVEDKGVHKWDASKSVTFNVQVLNCDQFEAVTGDPIPFLPIPERDYANHKAGYWLSSNCLPSPSLVPIPEFEDRSSDFFNKSGPLIKFRTVKELEEEVAARGQNLC</sequence>
<evidence type="ECO:0000313" key="2">
    <source>
        <dbReference type="EMBL" id="KAF2668895.1"/>
    </source>
</evidence>
<dbReference type="InterPro" id="IPR019954">
    <property type="entry name" value="Ubiquitin_CS"/>
</dbReference>
<dbReference type="InterPro" id="IPR050158">
    <property type="entry name" value="Ubiquitin_ubiquitin-like"/>
</dbReference>
<dbReference type="Pfam" id="PF00240">
    <property type="entry name" value="ubiquitin"/>
    <property type="match status" value="1"/>
</dbReference>
<organism evidence="2 3">
    <name type="scientific">Microthyrium microscopicum</name>
    <dbReference type="NCBI Taxonomy" id="703497"/>
    <lineage>
        <taxon>Eukaryota</taxon>
        <taxon>Fungi</taxon>
        <taxon>Dikarya</taxon>
        <taxon>Ascomycota</taxon>
        <taxon>Pezizomycotina</taxon>
        <taxon>Dothideomycetes</taxon>
        <taxon>Dothideomycetes incertae sedis</taxon>
        <taxon>Microthyriales</taxon>
        <taxon>Microthyriaceae</taxon>
        <taxon>Microthyrium</taxon>
    </lineage>
</organism>
<feature type="domain" description="Ubiquitin-like" evidence="1">
    <location>
        <begin position="276"/>
        <end position="351"/>
    </location>
</feature>
<accession>A0A6A6U9E8</accession>
<keyword evidence="3" id="KW-1185">Reference proteome</keyword>
<dbReference type="Proteomes" id="UP000799302">
    <property type="component" value="Unassembled WGS sequence"/>
</dbReference>
<dbReference type="AlphaFoldDB" id="A0A6A6U9E8"/>
<dbReference type="InterPro" id="IPR000626">
    <property type="entry name" value="Ubiquitin-like_dom"/>
</dbReference>
<dbReference type="Gene3D" id="3.10.20.90">
    <property type="entry name" value="Phosphatidylinositol 3-kinase Catalytic Subunit, Chain A, domain 1"/>
    <property type="match status" value="1"/>
</dbReference>
<gene>
    <name evidence="2" type="ORF">BT63DRAFT_426147</name>
</gene>
<dbReference type="PRINTS" id="PR00348">
    <property type="entry name" value="UBIQUITIN"/>
</dbReference>
<dbReference type="PROSITE" id="PS50053">
    <property type="entry name" value="UBIQUITIN_2"/>
    <property type="match status" value="1"/>
</dbReference>
<reference evidence="2" key="1">
    <citation type="journal article" date="2020" name="Stud. Mycol.">
        <title>101 Dothideomycetes genomes: a test case for predicting lifestyles and emergence of pathogens.</title>
        <authorList>
            <person name="Haridas S."/>
            <person name="Albert R."/>
            <person name="Binder M."/>
            <person name="Bloem J."/>
            <person name="Labutti K."/>
            <person name="Salamov A."/>
            <person name="Andreopoulos B."/>
            <person name="Baker S."/>
            <person name="Barry K."/>
            <person name="Bills G."/>
            <person name="Bluhm B."/>
            <person name="Cannon C."/>
            <person name="Castanera R."/>
            <person name="Culley D."/>
            <person name="Daum C."/>
            <person name="Ezra D."/>
            <person name="Gonzalez J."/>
            <person name="Henrissat B."/>
            <person name="Kuo A."/>
            <person name="Liang C."/>
            <person name="Lipzen A."/>
            <person name="Lutzoni F."/>
            <person name="Magnuson J."/>
            <person name="Mondo S."/>
            <person name="Nolan M."/>
            <person name="Ohm R."/>
            <person name="Pangilinan J."/>
            <person name="Park H.-J."/>
            <person name="Ramirez L."/>
            <person name="Alfaro M."/>
            <person name="Sun H."/>
            <person name="Tritt A."/>
            <person name="Yoshinaga Y."/>
            <person name="Zwiers L.-H."/>
            <person name="Turgeon B."/>
            <person name="Goodwin S."/>
            <person name="Spatafora J."/>
            <person name="Crous P."/>
            <person name="Grigoriev I."/>
        </authorList>
    </citation>
    <scope>NUCLEOTIDE SEQUENCE</scope>
    <source>
        <strain evidence="2">CBS 115976</strain>
    </source>
</reference>
<dbReference type="SUPFAM" id="SSF54236">
    <property type="entry name" value="Ubiquitin-like"/>
    <property type="match status" value="1"/>
</dbReference>
<protein>
    <submittedName>
        <fullName evidence="2">Ubiquitin-domain-containing protein</fullName>
    </submittedName>
</protein>
<evidence type="ECO:0000313" key="3">
    <source>
        <dbReference type="Proteomes" id="UP000799302"/>
    </source>
</evidence>
<dbReference type="InterPro" id="IPR019956">
    <property type="entry name" value="Ubiquitin_dom"/>
</dbReference>
<dbReference type="InterPro" id="IPR029071">
    <property type="entry name" value="Ubiquitin-like_domsf"/>
</dbReference>
<dbReference type="SMART" id="SM00213">
    <property type="entry name" value="UBQ"/>
    <property type="match status" value="1"/>
</dbReference>
<name>A0A6A6U9E8_9PEZI</name>
<proteinExistence type="predicted"/>
<dbReference type="FunFam" id="3.10.20.90:FF:000211">
    <property type="entry name" value="Polyubiquitin 9"/>
    <property type="match status" value="1"/>
</dbReference>
<dbReference type="EMBL" id="MU004236">
    <property type="protein sequence ID" value="KAF2668895.1"/>
    <property type="molecule type" value="Genomic_DNA"/>
</dbReference>
<dbReference type="PANTHER" id="PTHR10666">
    <property type="entry name" value="UBIQUITIN"/>
    <property type="match status" value="1"/>
</dbReference>
<dbReference type="OrthoDB" id="428577at2759"/>
<dbReference type="PROSITE" id="PS00299">
    <property type="entry name" value="UBIQUITIN_1"/>
    <property type="match status" value="1"/>
</dbReference>